<dbReference type="AlphaFoldDB" id="A0A916NCJ8"/>
<feature type="domain" description="Aminoglycoside phosphotransferase" evidence="1">
    <location>
        <begin position="41"/>
        <end position="95"/>
    </location>
</feature>
<sequence>MKPIFPATYSTLCPDALSALISDKYDIEVIQCKLLVRGVGDTYLVESGDDRFILRIYRCSHRSLAQIKEEVLILQTLKHAGVSVSYPILDVSGQAILSIEAVEGLRH</sequence>
<reference evidence="2" key="1">
    <citation type="submission" date="2021-04" db="EMBL/GenBank/DDBJ databases">
        <authorList>
            <person name="Rodrigo-Torres L."/>
            <person name="Arahal R. D."/>
            <person name="Lucena T."/>
        </authorList>
    </citation>
    <scope>NUCLEOTIDE SEQUENCE</scope>
    <source>
        <strain evidence="2">CECT 9275</strain>
    </source>
</reference>
<evidence type="ECO:0000313" key="3">
    <source>
        <dbReference type="Proteomes" id="UP000680038"/>
    </source>
</evidence>
<dbReference type="InterPro" id="IPR002575">
    <property type="entry name" value="Aminoglycoside_PTrfase"/>
</dbReference>
<dbReference type="Pfam" id="PF01636">
    <property type="entry name" value="APH"/>
    <property type="match status" value="1"/>
</dbReference>
<comment type="caution">
    <text evidence="2">The sequence shown here is derived from an EMBL/GenBank/DDBJ whole genome shotgun (WGS) entry which is preliminary data.</text>
</comment>
<protein>
    <recommendedName>
        <fullName evidence="1">Aminoglycoside phosphotransferase domain-containing protein</fullName>
    </recommendedName>
</protein>
<accession>A0A916NCJ8</accession>
<evidence type="ECO:0000259" key="1">
    <source>
        <dbReference type="Pfam" id="PF01636"/>
    </source>
</evidence>
<gene>
    <name evidence="2" type="ORF">DYBT9275_02901</name>
</gene>
<name>A0A916NCJ8_9BACT</name>
<keyword evidence="3" id="KW-1185">Reference proteome</keyword>
<dbReference type="SUPFAM" id="SSF56112">
    <property type="entry name" value="Protein kinase-like (PK-like)"/>
    <property type="match status" value="1"/>
</dbReference>
<dbReference type="InterPro" id="IPR011009">
    <property type="entry name" value="Kinase-like_dom_sf"/>
</dbReference>
<dbReference type="EMBL" id="CAJRAF010000002">
    <property type="protein sequence ID" value="CAG5002480.1"/>
    <property type="molecule type" value="Genomic_DNA"/>
</dbReference>
<organism evidence="2 3">
    <name type="scientific">Dyadobacter helix</name>
    <dbReference type="NCBI Taxonomy" id="2822344"/>
    <lineage>
        <taxon>Bacteria</taxon>
        <taxon>Pseudomonadati</taxon>
        <taxon>Bacteroidota</taxon>
        <taxon>Cytophagia</taxon>
        <taxon>Cytophagales</taxon>
        <taxon>Spirosomataceae</taxon>
        <taxon>Dyadobacter</taxon>
    </lineage>
</organism>
<dbReference type="Gene3D" id="3.30.200.20">
    <property type="entry name" value="Phosphorylase Kinase, domain 1"/>
    <property type="match status" value="1"/>
</dbReference>
<dbReference type="Proteomes" id="UP000680038">
    <property type="component" value="Unassembled WGS sequence"/>
</dbReference>
<evidence type="ECO:0000313" key="2">
    <source>
        <dbReference type="EMBL" id="CAG5002480.1"/>
    </source>
</evidence>
<proteinExistence type="predicted"/>